<dbReference type="Pfam" id="PF00027">
    <property type="entry name" value="cNMP_binding"/>
    <property type="match status" value="1"/>
</dbReference>
<dbReference type="InterPro" id="IPR000644">
    <property type="entry name" value="CBS_dom"/>
</dbReference>
<dbReference type="Proteomes" id="UP001597201">
    <property type="component" value="Unassembled WGS sequence"/>
</dbReference>
<comment type="caution">
    <text evidence="5">The sequence shown here is derived from an EMBL/GenBank/DDBJ whole genome shotgun (WGS) entry which is preliminary data.</text>
</comment>
<gene>
    <name evidence="5" type="ORF">ACFQ39_08475</name>
</gene>
<dbReference type="PANTHER" id="PTHR43080:SF2">
    <property type="entry name" value="CBS DOMAIN-CONTAINING PROTEIN"/>
    <property type="match status" value="1"/>
</dbReference>
<dbReference type="InterPro" id="IPR005105">
    <property type="entry name" value="GlnD_Uridyltrans_N"/>
</dbReference>
<dbReference type="InterPro" id="IPR018490">
    <property type="entry name" value="cNMP-bd_dom_sf"/>
</dbReference>
<evidence type="ECO:0000313" key="5">
    <source>
        <dbReference type="EMBL" id="MFD1315646.1"/>
    </source>
</evidence>
<evidence type="ECO:0000256" key="2">
    <source>
        <dbReference type="PROSITE-ProRule" id="PRU00703"/>
    </source>
</evidence>
<protein>
    <submittedName>
        <fullName evidence="5">DUF294 nucleotidyltransferase-like domain-containing protein</fullName>
    </submittedName>
</protein>
<evidence type="ECO:0000313" key="6">
    <source>
        <dbReference type="Proteomes" id="UP001597201"/>
    </source>
</evidence>
<dbReference type="EMBL" id="JBHTMY010000003">
    <property type="protein sequence ID" value="MFD1315646.1"/>
    <property type="molecule type" value="Genomic_DNA"/>
</dbReference>
<dbReference type="PROSITE" id="PS50042">
    <property type="entry name" value="CNMP_BINDING_3"/>
    <property type="match status" value="1"/>
</dbReference>
<feature type="domain" description="CBS" evidence="4">
    <location>
        <begin position="170"/>
        <end position="227"/>
    </location>
</feature>
<name>A0ABW3Y355_9FLAO</name>
<dbReference type="SMART" id="SM00116">
    <property type="entry name" value="CBS"/>
    <property type="match status" value="2"/>
</dbReference>
<dbReference type="RefSeq" id="WP_377178017.1">
    <property type="nucleotide sequence ID" value="NZ_JBHTMY010000003.1"/>
</dbReference>
<dbReference type="InterPro" id="IPR046342">
    <property type="entry name" value="CBS_dom_sf"/>
</dbReference>
<keyword evidence="1 2" id="KW-0129">CBS domain</keyword>
<reference evidence="6" key="1">
    <citation type="journal article" date="2019" name="Int. J. Syst. Evol. Microbiol.">
        <title>The Global Catalogue of Microorganisms (GCM) 10K type strain sequencing project: providing services to taxonomists for standard genome sequencing and annotation.</title>
        <authorList>
            <consortium name="The Broad Institute Genomics Platform"/>
            <consortium name="The Broad Institute Genome Sequencing Center for Infectious Disease"/>
            <person name="Wu L."/>
            <person name="Ma J."/>
        </authorList>
    </citation>
    <scope>NUCLEOTIDE SEQUENCE [LARGE SCALE GENOMIC DNA]</scope>
    <source>
        <strain evidence="6">CCUG 61485</strain>
    </source>
</reference>
<dbReference type="SUPFAM" id="SSF51206">
    <property type="entry name" value="cAMP-binding domain-like"/>
    <property type="match status" value="1"/>
</dbReference>
<dbReference type="Pfam" id="PF10335">
    <property type="entry name" value="DUF294_C"/>
    <property type="match status" value="1"/>
</dbReference>
<sequence>MKNTISERIFDFIKNIPPFSYLKTEDIFTISEHIIVYYFPENQIIFKQNDPVHDVFYVIKEGAILLIDELNPIPVDQCDEGDIFGLRAVIRKKNYLLKATAFEESIVYGIPSTYYEEFIQPNKLANNYLLSTFAGNLPSNSSKEDHELLEKAPLLQNINPYVHQFIPVQYSKNPLTCYANLAIREAAKKMSDCNVGSMIISDKKNKPIGIVTDKDLRKKIATGLVDINESVNKIMSSPVITVSPNLNQSEAQIKMLSNKIKHLCVTESGSQDAPIVGVISEHDILLNLANNPLSIHKSIKRAKSVSELKEIRKKTSFLLENYIQQKVPIDFITSIISLVNEGITAKIIDFSIEEMREKPPVAFAWISLGSQGRREQILLSDQDNAIIYANRTSEENAINKNYFLSLANKINIGLHEIGFEYCPAEMMANNPKWCLTLEEWKAKFHDWITLPDQEKMMLCTIFFDFQTIYGDENLTSELSESILKSLDEYPIFLNHFALNALKNPPPLSFFRQFLVEQSGEHKDQFDIKLKAIMPLVDAARVLIFSNKITAINNTLKRFAHLIECEPQNSEIYDHCMESYTTLLSFRAIQGMMYNNTGRYIDIQQLNKADRLKLKNCFKAISEVQKLMQTRFQLAQLM</sequence>
<evidence type="ECO:0000256" key="1">
    <source>
        <dbReference type="ARBA" id="ARBA00023122"/>
    </source>
</evidence>
<feature type="domain" description="CBS" evidence="4">
    <location>
        <begin position="235"/>
        <end position="295"/>
    </location>
</feature>
<dbReference type="Pfam" id="PF03445">
    <property type="entry name" value="DUF294"/>
    <property type="match status" value="1"/>
</dbReference>
<dbReference type="PANTHER" id="PTHR43080">
    <property type="entry name" value="CBS DOMAIN-CONTAINING PROTEIN CBSX3, MITOCHONDRIAL"/>
    <property type="match status" value="1"/>
</dbReference>
<dbReference type="InterPro" id="IPR000595">
    <property type="entry name" value="cNMP-bd_dom"/>
</dbReference>
<dbReference type="SUPFAM" id="SSF54631">
    <property type="entry name" value="CBS-domain pair"/>
    <property type="match status" value="1"/>
</dbReference>
<dbReference type="Pfam" id="PF00571">
    <property type="entry name" value="CBS"/>
    <property type="match status" value="2"/>
</dbReference>
<feature type="domain" description="Cyclic nucleotide-binding" evidence="3">
    <location>
        <begin position="18"/>
        <end position="136"/>
    </location>
</feature>
<proteinExistence type="predicted"/>
<dbReference type="InterPro" id="IPR014710">
    <property type="entry name" value="RmlC-like_jellyroll"/>
</dbReference>
<dbReference type="CDD" id="cd00038">
    <property type="entry name" value="CAP_ED"/>
    <property type="match status" value="1"/>
</dbReference>
<dbReference type="Gene3D" id="3.10.580.10">
    <property type="entry name" value="CBS-domain"/>
    <property type="match status" value="1"/>
</dbReference>
<dbReference type="InterPro" id="IPR051257">
    <property type="entry name" value="Diverse_CBS-Domain"/>
</dbReference>
<dbReference type="InterPro" id="IPR018821">
    <property type="entry name" value="DUF294_put_nucleoTrafse_sb-bd"/>
</dbReference>
<dbReference type="PROSITE" id="PS51371">
    <property type="entry name" value="CBS"/>
    <property type="match status" value="2"/>
</dbReference>
<evidence type="ECO:0000259" key="4">
    <source>
        <dbReference type="PROSITE" id="PS51371"/>
    </source>
</evidence>
<organism evidence="5 6">
    <name type="scientific">Namhaeicola litoreus</name>
    <dbReference type="NCBI Taxonomy" id="1052145"/>
    <lineage>
        <taxon>Bacteria</taxon>
        <taxon>Pseudomonadati</taxon>
        <taxon>Bacteroidota</taxon>
        <taxon>Flavobacteriia</taxon>
        <taxon>Flavobacteriales</taxon>
        <taxon>Flavobacteriaceae</taxon>
        <taxon>Namhaeicola</taxon>
    </lineage>
</organism>
<keyword evidence="6" id="KW-1185">Reference proteome</keyword>
<dbReference type="Gene3D" id="2.60.120.10">
    <property type="entry name" value="Jelly Rolls"/>
    <property type="match status" value="1"/>
</dbReference>
<accession>A0ABW3Y355</accession>
<dbReference type="CDD" id="cd05401">
    <property type="entry name" value="NT_GlnE_GlnD_like"/>
    <property type="match status" value="1"/>
</dbReference>
<evidence type="ECO:0000259" key="3">
    <source>
        <dbReference type="PROSITE" id="PS50042"/>
    </source>
</evidence>